<evidence type="ECO:0000313" key="2">
    <source>
        <dbReference type="EMBL" id="PRR82994.1"/>
    </source>
</evidence>
<keyword evidence="1" id="KW-0472">Membrane</keyword>
<keyword evidence="1" id="KW-1133">Transmembrane helix</keyword>
<dbReference type="EMBL" id="PVXP01000049">
    <property type="protein sequence ID" value="PRR82994.1"/>
    <property type="molecule type" value="Genomic_DNA"/>
</dbReference>
<organism evidence="2 3">
    <name type="scientific">Clostridium luticellarii</name>
    <dbReference type="NCBI Taxonomy" id="1691940"/>
    <lineage>
        <taxon>Bacteria</taxon>
        <taxon>Bacillati</taxon>
        <taxon>Bacillota</taxon>
        <taxon>Clostridia</taxon>
        <taxon>Eubacteriales</taxon>
        <taxon>Clostridiaceae</taxon>
        <taxon>Clostridium</taxon>
    </lineage>
</organism>
<proteinExistence type="predicted"/>
<evidence type="ECO:0000256" key="1">
    <source>
        <dbReference type="SAM" id="Phobius"/>
    </source>
</evidence>
<dbReference type="Proteomes" id="UP000237798">
    <property type="component" value="Unassembled WGS sequence"/>
</dbReference>
<protein>
    <submittedName>
        <fullName evidence="2">Uncharacterized protein</fullName>
    </submittedName>
</protein>
<keyword evidence="3" id="KW-1185">Reference proteome</keyword>
<dbReference type="AlphaFoldDB" id="A0A2T0BGJ9"/>
<sequence>MHEKRIKMLEKYIPILCNTVLLLNVIFIFLCIVHGKNQFTLLFTFLFFFNLMWYALFEYIKLS</sequence>
<keyword evidence="1" id="KW-0812">Transmembrane</keyword>
<reference evidence="2 3" key="1">
    <citation type="submission" date="2018-03" db="EMBL/GenBank/DDBJ databases">
        <title>Genome sequence of Clostridium luticellarii DSM 29923.</title>
        <authorList>
            <person name="Poehlein A."/>
            <person name="Daniel R."/>
        </authorList>
    </citation>
    <scope>NUCLEOTIDE SEQUENCE [LARGE SCALE GENOMIC DNA]</scope>
    <source>
        <strain evidence="2 3">DSM 29923</strain>
    </source>
</reference>
<comment type="caution">
    <text evidence="2">The sequence shown here is derived from an EMBL/GenBank/DDBJ whole genome shotgun (WGS) entry which is preliminary data.</text>
</comment>
<name>A0A2T0BGJ9_9CLOT</name>
<accession>A0A2T0BGJ9</accession>
<feature type="transmembrane region" description="Helical" evidence="1">
    <location>
        <begin position="41"/>
        <end position="60"/>
    </location>
</feature>
<evidence type="ECO:0000313" key="3">
    <source>
        <dbReference type="Proteomes" id="UP000237798"/>
    </source>
</evidence>
<feature type="transmembrane region" description="Helical" evidence="1">
    <location>
        <begin position="12"/>
        <end position="35"/>
    </location>
</feature>
<gene>
    <name evidence="2" type="ORF">CLLU_27430</name>
</gene>